<name>A0A395JGR3_9GAMM</name>
<gene>
    <name evidence="1" type="ORF">DFR28_10463</name>
</gene>
<dbReference type="EMBL" id="QNRT01000004">
    <property type="protein sequence ID" value="RBP49137.1"/>
    <property type="molecule type" value="Genomic_DNA"/>
</dbReference>
<comment type="caution">
    <text evidence="1">The sequence shown here is derived from an EMBL/GenBank/DDBJ whole genome shotgun (WGS) entry which is preliminary data.</text>
</comment>
<evidence type="ECO:0000313" key="2">
    <source>
        <dbReference type="Proteomes" id="UP000253083"/>
    </source>
</evidence>
<proteinExistence type="predicted"/>
<reference evidence="1 2" key="1">
    <citation type="submission" date="2018-06" db="EMBL/GenBank/DDBJ databases">
        <title>Genomic Encyclopedia of Type Strains, Phase IV (KMG-IV): sequencing the most valuable type-strain genomes for metagenomic binning, comparative biology and taxonomic classification.</title>
        <authorList>
            <person name="Goeker M."/>
        </authorList>
    </citation>
    <scope>NUCLEOTIDE SEQUENCE [LARGE SCALE GENOMIC DNA]</scope>
    <source>
        <strain evidence="1 2">DSM 24032</strain>
    </source>
</reference>
<sequence>MEMTMENLEQIIKQYVLGQLDEQDAEAFEEYFLARPEIAEQIEAVQQLHLGLGVVESELSDSDDYQLTNESAVGKADFEVPAHTLSAMFSRYMVGPAQSMTMAAMLLILAPLALTSMQHSADPVSAQLIRLDSATVRSSVPQSSISLPSDGGYAAVMVRVRDVEFPEYRLQVQGATEWRSEPFEFSSGSRDHLVLIPPSIAAGNVKVTLLATTVDGQERAVPFCNYTEACM</sequence>
<organism evidence="1 2">
    <name type="scientific">Arenicella xantha</name>
    <dbReference type="NCBI Taxonomy" id="644221"/>
    <lineage>
        <taxon>Bacteria</taxon>
        <taxon>Pseudomonadati</taxon>
        <taxon>Pseudomonadota</taxon>
        <taxon>Gammaproteobacteria</taxon>
        <taxon>Arenicellales</taxon>
        <taxon>Arenicellaceae</taxon>
        <taxon>Arenicella</taxon>
    </lineage>
</organism>
<accession>A0A395JGR3</accession>
<dbReference type="Proteomes" id="UP000253083">
    <property type="component" value="Unassembled WGS sequence"/>
</dbReference>
<evidence type="ECO:0000313" key="1">
    <source>
        <dbReference type="EMBL" id="RBP49137.1"/>
    </source>
</evidence>
<keyword evidence="2" id="KW-1185">Reference proteome</keyword>
<protein>
    <submittedName>
        <fullName evidence="1">Uncharacterized protein</fullName>
    </submittedName>
</protein>
<dbReference type="InParanoid" id="A0A395JGR3"/>
<dbReference type="AlphaFoldDB" id="A0A395JGR3"/>